<dbReference type="GO" id="GO:0008168">
    <property type="term" value="F:methyltransferase activity"/>
    <property type="evidence" value="ECO:0007669"/>
    <property type="project" value="UniProtKB-KW"/>
</dbReference>
<gene>
    <name evidence="1" type="ORF">ACFSKV_16535</name>
</gene>
<dbReference type="InterPro" id="IPR029063">
    <property type="entry name" value="SAM-dependent_MTases_sf"/>
</dbReference>
<proteinExistence type="predicted"/>
<comment type="caution">
    <text evidence="1">The sequence shown here is derived from an EMBL/GenBank/DDBJ whole genome shotgun (WGS) entry which is preliminary data.</text>
</comment>
<dbReference type="Pfam" id="PF13489">
    <property type="entry name" value="Methyltransf_23"/>
    <property type="match status" value="1"/>
</dbReference>
<dbReference type="Gene3D" id="3.40.50.150">
    <property type="entry name" value="Vaccinia Virus protein VP39"/>
    <property type="match status" value="1"/>
</dbReference>
<sequence length="213" mass="24648">MSNLNRIKQKIKRLKNKLFFNSGNYWNQRYKKGGNSGPGSYGKLAEFKGEVINSFIKENNINNVVEFGCGDGNQLHLLLIQNYSGFDVSFEAINICKNKFSEDPTKTFKHLSDYRAEKAELVLSLDVIFHLVEDNVFEKYMKQLFNAAEKKVIIYSSNFEDNNTSAHVKHRKFTDWIESNIKGFNLVAVVPNRYPFNGNNEISSFADFYFYSK</sequence>
<keyword evidence="2" id="KW-1185">Reference proteome</keyword>
<dbReference type="Proteomes" id="UP001597414">
    <property type="component" value="Unassembled WGS sequence"/>
</dbReference>
<keyword evidence="1" id="KW-0489">Methyltransferase</keyword>
<dbReference type="SUPFAM" id="SSF53335">
    <property type="entry name" value="S-adenosyl-L-methionine-dependent methyltransferases"/>
    <property type="match status" value="1"/>
</dbReference>
<name>A0ABW5BCP7_9BACT</name>
<keyword evidence="1" id="KW-0808">Transferase</keyword>
<reference evidence="2" key="1">
    <citation type="journal article" date="2019" name="Int. J. Syst. Evol. Microbiol.">
        <title>The Global Catalogue of Microorganisms (GCM) 10K type strain sequencing project: providing services to taxonomists for standard genome sequencing and annotation.</title>
        <authorList>
            <consortium name="The Broad Institute Genomics Platform"/>
            <consortium name="The Broad Institute Genome Sequencing Center for Infectious Disease"/>
            <person name="Wu L."/>
            <person name="Ma J."/>
        </authorList>
    </citation>
    <scope>NUCLEOTIDE SEQUENCE [LARGE SCALE GENOMIC DNA]</scope>
    <source>
        <strain evidence="2">KCTC 19812</strain>
    </source>
</reference>
<organism evidence="1 2">
    <name type="scientific">Shivajiella indica</name>
    <dbReference type="NCBI Taxonomy" id="872115"/>
    <lineage>
        <taxon>Bacteria</taxon>
        <taxon>Pseudomonadati</taxon>
        <taxon>Bacteroidota</taxon>
        <taxon>Cytophagia</taxon>
        <taxon>Cytophagales</taxon>
        <taxon>Cyclobacteriaceae</taxon>
        <taxon>Shivajiella</taxon>
    </lineage>
</organism>
<protein>
    <submittedName>
        <fullName evidence="1">Methyltransferase domain-containing protein</fullName>
    </submittedName>
</protein>
<dbReference type="GO" id="GO:0032259">
    <property type="term" value="P:methylation"/>
    <property type="evidence" value="ECO:0007669"/>
    <property type="project" value="UniProtKB-KW"/>
</dbReference>
<accession>A0ABW5BCP7</accession>
<evidence type="ECO:0000313" key="2">
    <source>
        <dbReference type="Proteomes" id="UP001597414"/>
    </source>
</evidence>
<evidence type="ECO:0000313" key="1">
    <source>
        <dbReference type="EMBL" id="MFD2203186.1"/>
    </source>
</evidence>
<dbReference type="EMBL" id="JBHUIV010000025">
    <property type="protein sequence ID" value="MFD2203186.1"/>
    <property type="molecule type" value="Genomic_DNA"/>
</dbReference>
<dbReference type="RefSeq" id="WP_380805224.1">
    <property type="nucleotide sequence ID" value="NZ_JBHUIV010000025.1"/>
</dbReference>